<comment type="function">
    <text evidence="8">Probably plays an important role in intracellular peptide degradation.</text>
</comment>
<evidence type="ECO:0000313" key="10">
    <source>
        <dbReference type="EMBL" id="OAT45839.1"/>
    </source>
</evidence>
<protein>
    <submittedName>
        <fullName evidence="10">Peptidase B</fullName>
        <ecNumber evidence="10">3.4.11.-</ecNumber>
        <ecNumber evidence="10">3.4.11.23</ecNumber>
    </submittedName>
</protein>
<dbReference type="GO" id="GO:0006508">
    <property type="term" value="P:proteolysis"/>
    <property type="evidence" value="ECO:0007669"/>
    <property type="project" value="UniProtKB-KW"/>
</dbReference>
<comment type="similarity">
    <text evidence="1">Belongs to the peptidase M17 family.</text>
</comment>
<keyword evidence="2 10" id="KW-0031">Aminopeptidase</keyword>
<dbReference type="NCBIfam" id="NF003450">
    <property type="entry name" value="PRK05015.1"/>
    <property type="match status" value="1"/>
</dbReference>
<dbReference type="InterPro" id="IPR008330">
    <property type="entry name" value="Pept_M17_PepB"/>
</dbReference>
<reference evidence="10 11" key="1">
    <citation type="submission" date="2016-04" db="EMBL/GenBank/DDBJ databases">
        <title>ATOL: Assembling a taxonomically balanced genome-scale reconstruction of the evolutionary history of the Enterobacteriaceae.</title>
        <authorList>
            <person name="Plunkett G.III."/>
            <person name="Neeno-Eckwall E.C."/>
            <person name="Glasner J.D."/>
            <person name="Perna N.T."/>
        </authorList>
    </citation>
    <scope>NUCLEOTIDE SEQUENCE [LARGE SCALE GENOMIC DNA]</scope>
    <source>
        <strain evidence="10 11">ATCC 700826</strain>
    </source>
</reference>
<dbReference type="Pfam" id="PF12404">
    <property type="entry name" value="DUF3663"/>
    <property type="match status" value="1"/>
</dbReference>
<name>A0AAJ3LTM5_PROHU</name>
<evidence type="ECO:0000256" key="5">
    <source>
        <dbReference type="ARBA" id="ARBA00022723"/>
    </source>
</evidence>
<dbReference type="InterPro" id="IPR011356">
    <property type="entry name" value="Leucine_aapep/pepB"/>
</dbReference>
<evidence type="ECO:0000256" key="4">
    <source>
        <dbReference type="ARBA" id="ARBA00022670"/>
    </source>
</evidence>
<evidence type="ECO:0000256" key="3">
    <source>
        <dbReference type="ARBA" id="ARBA00022490"/>
    </source>
</evidence>
<dbReference type="Pfam" id="PF00883">
    <property type="entry name" value="Peptidase_M17"/>
    <property type="match status" value="1"/>
</dbReference>
<comment type="caution">
    <text evidence="10">The sequence shown here is derived from an EMBL/GenBank/DDBJ whole genome shotgun (WGS) entry which is preliminary data.</text>
</comment>
<evidence type="ECO:0000256" key="8">
    <source>
        <dbReference type="ARBA" id="ARBA00055139"/>
    </source>
</evidence>
<dbReference type="EMBL" id="LXEV01000030">
    <property type="protein sequence ID" value="OAT45839.1"/>
    <property type="molecule type" value="Genomic_DNA"/>
</dbReference>
<dbReference type="AlphaFoldDB" id="A0AAJ3LTM5"/>
<evidence type="ECO:0000313" key="11">
    <source>
        <dbReference type="Proteomes" id="UP000078250"/>
    </source>
</evidence>
<keyword evidence="7" id="KW-0464">Manganese</keyword>
<gene>
    <name evidence="10" type="ORF">M997_2651</name>
</gene>
<dbReference type="CDD" id="cd00433">
    <property type="entry name" value="Peptidase_M17"/>
    <property type="match status" value="1"/>
</dbReference>
<dbReference type="GO" id="GO:0030145">
    <property type="term" value="F:manganese ion binding"/>
    <property type="evidence" value="ECO:0007669"/>
    <property type="project" value="InterPro"/>
</dbReference>
<feature type="domain" description="Cytosol aminopeptidase" evidence="9">
    <location>
        <begin position="276"/>
        <end position="283"/>
    </location>
</feature>
<dbReference type="SUPFAM" id="SSF53187">
    <property type="entry name" value="Zn-dependent exopeptidases"/>
    <property type="match status" value="1"/>
</dbReference>
<evidence type="ECO:0000259" key="9">
    <source>
        <dbReference type="PROSITE" id="PS00631"/>
    </source>
</evidence>
<proteinExistence type="inferred from homology"/>
<dbReference type="InterPro" id="IPR000819">
    <property type="entry name" value="Peptidase_M17_C"/>
</dbReference>
<organism evidence="10 11">
    <name type="scientific">Proteus hauseri ATCC 700826</name>
    <dbReference type="NCBI Taxonomy" id="1354271"/>
    <lineage>
        <taxon>Bacteria</taxon>
        <taxon>Pseudomonadati</taxon>
        <taxon>Pseudomonadota</taxon>
        <taxon>Gammaproteobacteria</taxon>
        <taxon>Enterobacterales</taxon>
        <taxon>Morganellaceae</taxon>
        <taxon>Proteus</taxon>
    </lineage>
</organism>
<keyword evidence="4" id="KW-0645">Protease</keyword>
<dbReference type="Gene3D" id="3.40.630.10">
    <property type="entry name" value="Zn peptidases"/>
    <property type="match status" value="1"/>
</dbReference>
<dbReference type="EC" id="3.4.11.-" evidence="10"/>
<evidence type="ECO:0000256" key="6">
    <source>
        <dbReference type="ARBA" id="ARBA00022801"/>
    </source>
</evidence>
<keyword evidence="5" id="KW-0479">Metal-binding</keyword>
<evidence type="ECO:0000256" key="7">
    <source>
        <dbReference type="ARBA" id="ARBA00023211"/>
    </source>
</evidence>
<dbReference type="PANTHER" id="PTHR11963:SF20">
    <property type="entry name" value="PEPTIDASE B"/>
    <property type="match status" value="1"/>
</dbReference>
<evidence type="ECO:0000256" key="1">
    <source>
        <dbReference type="ARBA" id="ARBA00009528"/>
    </source>
</evidence>
<dbReference type="PRINTS" id="PR00481">
    <property type="entry name" value="LAMNOPPTDASE"/>
</dbReference>
<keyword evidence="6 10" id="KW-0378">Hydrolase</keyword>
<dbReference type="FunFam" id="3.40.630.10:FF:000037">
    <property type="entry name" value="Peptidase B"/>
    <property type="match status" value="1"/>
</dbReference>
<accession>A0AAJ3LTM5</accession>
<dbReference type="RefSeq" id="WP_064720570.1">
    <property type="nucleotide sequence ID" value="NZ_LXEV01000030.1"/>
</dbReference>
<dbReference type="PROSITE" id="PS00631">
    <property type="entry name" value="CYTOSOL_AP"/>
    <property type="match status" value="1"/>
</dbReference>
<dbReference type="PIRSF" id="PIRSF036388">
    <property type="entry name" value="Ctsl_amnpptdse_B"/>
    <property type="match status" value="1"/>
</dbReference>
<dbReference type="PANTHER" id="PTHR11963">
    <property type="entry name" value="LEUCINE AMINOPEPTIDASE-RELATED"/>
    <property type="match status" value="1"/>
</dbReference>
<dbReference type="Proteomes" id="UP000078250">
    <property type="component" value="Unassembled WGS sequence"/>
</dbReference>
<keyword evidence="11" id="KW-1185">Reference proteome</keyword>
<sequence length="433" mass="46900">MNKQIMPIMLSNEPASACWGEKALISTNETGMTIHLTEENRLGAIQRGGRKIDSQGIRNVALVGDGWDLERSWAFWLGFRAPKGARSIEWPQLNDADKHELEARIRIVDWVRDTINTPAEELGPEQLAQRTVDLFCGLDKDDINYKITKGADLRDQNYAGIYTVGRGSSRDPVYLSLDFNPTEDPSAPVFACLVGKGITFDSGGYSIKPSSSMNSMKADMGGAATLAGALALAITRGLNKRVKLLLCIADNMVSGNAFKLGDIIRYRNGKSVEIMNTDAEGRLVLADGLIDASNMAPELIIDAATLTGAAKVAVGNDYHSVLSFDDQLAAELLNSADQENELFWRLPLADFHRSQLPSSFADLNNIAAPSHTAGASTAAAFLSHFVTDYKKGWVHIDCSATYRKSSVEQWAAGATGYGVRSIANLLLAKAKAK</sequence>
<keyword evidence="3" id="KW-0963">Cytoplasm</keyword>
<dbReference type="GO" id="GO:0005737">
    <property type="term" value="C:cytoplasm"/>
    <property type="evidence" value="ECO:0007669"/>
    <property type="project" value="InterPro"/>
</dbReference>
<evidence type="ECO:0000256" key="2">
    <source>
        <dbReference type="ARBA" id="ARBA00022438"/>
    </source>
</evidence>
<dbReference type="GO" id="GO:0070006">
    <property type="term" value="F:metalloaminopeptidase activity"/>
    <property type="evidence" value="ECO:0007669"/>
    <property type="project" value="InterPro"/>
</dbReference>
<dbReference type="InterPro" id="IPR047620">
    <property type="entry name" value="M17_PepB-like_N"/>
</dbReference>
<dbReference type="EC" id="3.4.11.23" evidence="10"/>